<name>A0A6A1VNB9_9ROSI</name>
<evidence type="ECO:0000313" key="2">
    <source>
        <dbReference type="Proteomes" id="UP000516437"/>
    </source>
</evidence>
<gene>
    <name evidence="1" type="ORF">CJ030_MR5G027230</name>
</gene>
<evidence type="ECO:0000313" key="1">
    <source>
        <dbReference type="EMBL" id="KAB1214155.1"/>
    </source>
</evidence>
<dbReference type="Proteomes" id="UP000516437">
    <property type="component" value="Chromosome 5"/>
</dbReference>
<dbReference type="EMBL" id="RXIC02000023">
    <property type="protein sequence ID" value="KAB1214155.1"/>
    <property type="molecule type" value="Genomic_DNA"/>
</dbReference>
<comment type="caution">
    <text evidence="1">The sequence shown here is derived from an EMBL/GenBank/DDBJ whole genome shotgun (WGS) entry which is preliminary data.</text>
</comment>
<organism evidence="1 2">
    <name type="scientific">Morella rubra</name>
    <name type="common">Chinese bayberry</name>
    <dbReference type="NCBI Taxonomy" id="262757"/>
    <lineage>
        <taxon>Eukaryota</taxon>
        <taxon>Viridiplantae</taxon>
        <taxon>Streptophyta</taxon>
        <taxon>Embryophyta</taxon>
        <taxon>Tracheophyta</taxon>
        <taxon>Spermatophyta</taxon>
        <taxon>Magnoliopsida</taxon>
        <taxon>eudicotyledons</taxon>
        <taxon>Gunneridae</taxon>
        <taxon>Pentapetalae</taxon>
        <taxon>rosids</taxon>
        <taxon>fabids</taxon>
        <taxon>Fagales</taxon>
        <taxon>Myricaceae</taxon>
        <taxon>Morella</taxon>
    </lineage>
</organism>
<sequence length="79" mass="8513">MPSLSPQLHFVLFPLIAQGHMILRRQIACTANYPTSIPYEKAGIPEGCDNLDKLPSLALATNFFTSTSMLSSSCGGRGK</sequence>
<proteinExistence type="predicted"/>
<reference evidence="1 2" key="1">
    <citation type="journal article" date="2019" name="Plant Biotechnol. J.">
        <title>The red bayberry genome and genetic basis of sex determination.</title>
        <authorList>
            <person name="Jia H.M."/>
            <person name="Jia H.J."/>
            <person name="Cai Q.L."/>
            <person name="Wang Y."/>
            <person name="Zhao H.B."/>
            <person name="Yang W.F."/>
            <person name="Wang G.Y."/>
            <person name="Li Y.H."/>
            <person name="Zhan D.L."/>
            <person name="Shen Y.T."/>
            <person name="Niu Q.F."/>
            <person name="Chang L."/>
            <person name="Qiu J."/>
            <person name="Zhao L."/>
            <person name="Xie H.B."/>
            <person name="Fu W.Y."/>
            <person name="Jin J."/>
            <person name="Li X.W."/>
            <person name="Jiao Y."/>
            <person name="Zhou C.C."/>
            <person name="Tu T."/>
            <person name="Chai C.Y."/>
            <person name="Gao J.L."/>
            <person name="Fan L.J."/>
            <person name="van de Weg E."/>
            <person name="Wang J.Y."/>
            <person name="Gao Z.S."/>
        </authorList>
    </citation>
    <scope>NUCLEOTIDE SEQUENCE [LARGE SCALE GENOMIC DNA]</scope>
    <source>
        <tissue evidence="1">Leaves</tissue>
    </source>
</reference>
<protein>
    <submittedName>
        <fullName evidence="1">Uncharacterized protein</fullName>
    </submittedName>
</protein>
<dbReference type="OrthoDB" id="5835829at2759"/>
<accession>A0A6A1VNB9</accession>
<dbReference type="AlphaFoldDB" id="A0A6A1VNB9"/>
<keyword evidence="2" id="KW-1185">Reference proteome</keyword>